<protein>
    <submittedName>
        <fullName evidence="1">Uncharacterized protein</fullName>
    </submittedName>
</protein>
<gene>
    <name evidence="1" type="ORF">2AV2_135</name>
</gene>
<organism evidence="1 2">
    <name type="scientific">Nodularia phage vB_NpeS-2AV2</name>
    <dbReference type="NCBI Taxonomy" id="1777122"/>
    <lineage>
        <taxon>Viruses</taxon>
        <taxon>Duplodnaviria</taxon>
        <taxon>Heunggongvirae</taxon>
        <taxon>Uroviricota</taxon>
        <taxon>Caudoviricetes</taxon>
        <taxon>Ravarandavirus</taxon>
        <taxon>Ravarandavirus rv2AV2</taxon>
    </lineage>
</organism>
<proteinExistence type="predicted"/>
<keyword evidence="2" id="KW-1185">Reference proteome</keyword>
<reference evidence="2" key="1">
    <citation type="submission" date="2015-12" db="EMBL/GenBank/DDBJ databases">
        <authorList>
            <person name="Sencilo A."/>
            <person name="Bamford D.H."/>
            <person name="Roine E."/>
        </authorList>
    </citation>
    <scope>NUCLEOTIDE SEQUENCE [LARGE SCALE GENOMIC DNA]</scope>
</reference>
<dbReference type="EMBL" id="KU230356">
    <property type="protein sequence ID" value="ALY07587.1"/>
    <property type="molecule type" value="Genomic_DNA"/>
</dbReference>
<sequence>MKLTKSQLNFLKVLASGEIVRVSGSIYHEVTEVFIADVKVHPSSVRTVEILQHHQLIYLMPKDSKLQRKVELTDLGKSTLGIE</sequence>
<name>A0A1L2BX25_9CAUD</name>
<evidence type="ECO:0000313" key="1">
    <source>
        <dbReference type="EMBL" id="ALY07587.1"/>
    </source>
</evidence>
<accession>A0A1L2BX25</accession>
<evidence type="ECO:0000313" key="2">
    <source>
        <dbReference type="Proteomes" id="UP000225722"/>
    </source>
</evidence>
<dbReference type="Proteomes" id="UP000225722">
    <property type="component" value="Segment"/>
</dbReference>